<dbReference type="InterPro" id="IPR036287">
    <property type="entry name" value="Rv1873-like_sf"/>
</dbReference>
<name>A0ABN7JPT1_9HYPH</name>
<dbReference type="Gene3D" id="1.25.40.380">
    <property type="entry name" value="Protein of unknown function DUF1810"/>
    <property type="match status" value="1"/>
</dbReference>
<evidence type="ECO:0008006" key="3">
    <source>
        <dbReference type="Google" id="ProtNLM"/>
    </source>
</evidence>
<sequence length="141" mass="16075">MPATDTPDLQRFLDAQAAVYDRVTAELRDGRKRSHWMWFIFPQVEGLGSSPMAQRYAILSRQEAEAYLRHPVLGSRLTECTRLMLMHPDRSAHDILGSPDDMKFRSSMTLFAAVSEKGSPFERALEVFYGGEQDPRTLARL</sequence>
<proteinExistence type="predicted"/>
<dbReference type="Proteomes" id="UP000606921">
    <property type="component" value="Unassembled WGS sequence"/>
</dbReference>
<keyword evidence="2" id="KW-1185">Reference proteome</keyword>
<gene>
    <name evidence="1" type="ORF">REJC140_01024</name>
</gene>
<evidence type="ECO:0000313" key="2">
    <source>
        <dbReference type="Proteomes" id="UP000606921"/>
    </source>
</evidence>
<protein>
    <recommendedName>
        <fullName evidence="3">Calpastatin</fullName>
    </recommendedName>
</protein>
<accession>A0ABN7JPT1</accession>
<dbReference type="SUPFAM" id="SSF140736">
    <property type="entry name" value="Rv1873-like"/>
    <property type="match status" value="1"/>
</dbReference>
<dbReference type="InterPro" id="IPR014937">
    <property type="entry name" value="DUF1810"/>
</dbReference>
<dbReference type="EMBL" id="CABFWF030000012">
    <property type="protein sequence ID" value="CAD7041565.1"/>
    <property type="molecule type" value="Genomic_DNA"/>
</dbReference>
<dbReference type="Pfam" id="PF08837">
    <property type="entry name" value="DUF1810"/>
    <property type="match status" value="1"/>
</dbReference>
<dbReference type="RefSeq" id="WP_142592967.1">
    <property type="nucleotide sequence ID" value="NZ_CABFWF030000012.1"/>
</dbReference>
<organism evidence="1 2">
    <name type="scientific">Pseudorhizobium endolithicum</name>
    <dbReference type="NCBI Taxonomy" id="1191678"/>
    <lineage>
        <taxon>Bacteria</taxon>
        <taxon>Pseudomonadati</taxon>
        <taxon>Pseudomonadota</taxon>
        <taxon>Alphaproteobacteria</taxon>
        <taxon>Hyphomicrobiales</taxon>
        <taxon>Rhizobiaceae</taxon>
        <taxon>Rhizobium/Agrobacterium group</taxon>
        <taxon>Pseudorhizobium</taxon>
    </lineage>
</organism>
<reference evidence="1 2" key="1">
    <citation type="submission" date="2020-11" db="EMBL/GenBank/DDBJ databases">
        <authorList>
            <person name="Lassalle F."/>
        </authorList>
    </citation>
    <scope>NUCLEOTIDE SEQUENCE [LARGE SCALE GENOMIC DNA]</scope>
    <source>
        <strain evidence="1 2">JC140</strain>
    </source>
</reference>
<comment type="caution">
    <text evidence="1">The sequence shown here is derived from an EMBL/GenBank/DDBJ whole genome shotgun (WGS) entry which is preliminary data.</text>
</comment>
<evidence type="ECO:0000313" key="1">
    <source>
        <dbReference type="EMBL" id="CAD7041565.1"/>
    </source>
</evidence>
<dbReference type="PIRSF" id="PIRSF008546">
    <property type="entry name" value="UCP008546"/>
    <property type="match status" value="1"/>
</dbReference>